<name>A0A318Y584_ASPNB</name>
<dbReference type="EMBL" id="KZ821500">
    <property type="protein sequence ID" value="PYH28999.1"/>
    <property type="molecule type" value="Genomic_DNA"/>
</dbReference>
<dbReference type="AlphaFoldDB" id="A0A318Y584"/>
<protein>
    <submittedName>
        <fullName evidence="1">Uncharacterized protein</fullName>
    </submittedName>
</protein>
<dbReference type="Proteomes" id="UP000247647">
    <property type="component" value="Unassembled WGS sequence"/>
</dbReference>
<keyword evidence="2" id="KW-1185">Reference proteome</keyword>
<proteinExistence type="predicted"/>
<organism evidence="1 2">
    <name type="scientific">Aspergillus neoniger (strain CBS 115656)</name>
    <dbReference type="NCBI Taxonomy" id="1448310"/>
    <lineage>
        <taxon>Eukaryota</taxon>
        <taxon>Fungi</taxon>
        <taxon>Dikarya</taxon>
        <taxon>Ascomycota</taxon>
        <taxon>Pezizomycotina</taxon>
        <taxon>Eurotiomycetes</taxon>
        <taxon>Eurotiomycetidae</taxon>
        <taxon>Eurotiales</taxon>
        <taxon>Aspergillaceae</taxon>
        <taxon>Aspergillus</taxon>
        <taxon>Aspergillus subgen. Circumdati</taxon>
    </lineage>
</organism>
<dbReference type="RefSeq" id="XP_025474477.1">
    <property type="nucleotide sequence ID" value="XM_025619915.1"/>
</dbReference>
<dbReference type="OrthoDB" id="10381638at2759"/>
<evidence type="ECO:0000313" key="2">
    <source>
        <dbReference type="Proteomes" id="UP000247647"/>
    </source>
</evidence>
<reference evidence="1" key="1">
    <citation type="submission" date="2016-12" db="EMBL/GenBank/DDBJ databases">
        <title>The genomes of Aspergillus section Nigri reveals drivers in fungal speciation.</title>
        <authorList>
            <consortium name="DOE Joint Genome Institute"/>
            <person name="Vesth T.C."/>
            <person name="Nybo J."/>
            <person name="Theobald S."/>
            <person name="Brandl J."/>
            <person name="Frisvad J.C."/>
            <person name="Nielsen K.F."/>
            <person name="Lyhne E.K."/>
            <person name="Kogle M.E."/>
            <person name="Kuo A."/>
            <person name="Riley R."/>
            <person name="Clum A."/>
            <person name="Nolan M."/>
            <person name="Lipzen A."/>
            <person name="Salamov A."/>
            <person name="Henrissat B."/>
            <person name="Wiebenga A."/>
            <person name="De Vries R.P."/>
            <person name="Grigoriev I.V."/>
            <person name="Mortensen U.H."/>
            <person name="Andersen M.R."/>
            <person name="Baker S.E."/>
        </authorList>
    </citation>
    <scope>NUCLEOTIDE SEQUENCE [LARGE SCALE GENOMIC DNA]</scope>
    <source>
        <strain evidence="1">CBS 115656</strain>
    </source>
</reference>
<evidence type="ECO:0000313" key="1">
    <source>
        <dbReference type="EMBL" id="PYH28999.1"/>
    </source>
</evidence>
<sequence length="131" mass="13990">DRPGEKCASQIFLGMNLWAIGNDDADDGPAAHQAKIKVSWQFGALVVDPDHGAPYVGSLAAYLPRYGEGDVISPIIGRATYVAPILSHPGGVYTRNDVKEGMRSMFECISPSGWASIPSCLGVWGPHTYSL</sequence>
<gene>
    <name evidence="1" type="ORF">BO87DRAFT_320974</name>
</gene>
<accession>A0A318Y584</accession>
<feature type="non-terminal residue" evidence="1">
    <location>
        <position position="1"/>
    </location>
</feature>
<dbReference type="GeneID" id="37122371"/>